<proteinExistence type="predicted"/>
<organism evidence="1 2">
    <name type="scientific">Acer negundo</name>
    <name type="common">Box elder</name>
    <dbReference type="NCBI Taxonomy" id="4023"/>
    <lineage>
        <taxon>Eukaryota</taxon>
        <taxon>Viridiplantae</taxon>
        <taxon>Streptophyta</taxon>
        <taxon>Embryophyta</taxon>
        <taxon>Tracheophyta</taxon>
        <taxon>Spermatophyta</taxon>
        <taxon>Magnoliopsida</taxon>
        <taxon>eudicotyledons</taxon>
        <taxon>Gunneridae</taxon>
        <taxon>Pentapetalae</taxon>
        <taxon>rosids</taxon>
        <taxon>malvids</taxon>
        <taxon>Sapindales</taxon>
        <taxon>Sapindaceae</taxon>
        <taxon>Hippocastanoideae</taxon>
        <taxon>Acereae</taxon>
        <taxon>Acer</taxon>
    </lineage>
</organism>
<name>A0AAD5JCD7_ACENE</name>
<reference evidence="1" key="2">
    <citation type="submission" date="2023-02" db="EMBL/GenBank/DDBJ databases">
        <authorList>
            <person name="Swenson N.G."/>
            <person name="Wegrzyn J.L."/>
            <person name="Mcevoy S.L."/>
        </authorList>
    </citation>
    <scope>NUCLEOTIDE SEQUENCE</scope>
    <source>
        <strain evidence="1">91603</strain>
        <tissue evidence="1">Leaf</tissue>
    </source>
</reference>
<comment type="caution">
    <text evidence="1">The sequence shown here is derived from an EMBL/GenBank/DDBJ whole genome shotgun (WGS) entry which is preliminary data.</text>
</comment>
<reference evidence="1" key="1">
    <citation type="journal article" date="2022" name="Plant J.">
        <title>Strategies of tolerance reflected in two North American maple genomes.</title>
        <authorList>
            <person name="McEvoy S.L."/>
            <person name="Sezen U.U."/>
            <person name="Trouern-Trend A."/>
            <person name="McMahon S.M."/>
            <person name="Schaberg P.G."/>
            <person name="Yang J."/>
            <person name="Wegrzyn J.L."/>
            <person name="Swenson N.G."/>
        </authorList>
    </citation>
    <scope>NUCLEOTIDE SEQUENCE</scope>
    <source>
        <strain evidence="1">91603</strain>
    </source>
</reference>
<dbReference type="AlphaFoldDB" id="A0AAD5JCD7"/>
<dbReference type="EMBL" id="JAJSOW010000003">
    <property type="protein sequence ID" value="KAI9194513.1"/>
    <property type="molecule type" value="Genomic_DNA"/>
</dbReference>
<keyword evidence="2" id="KW-1185">Reference proteome</keyword>
<dbReference type="Proteomes" id="UP001064489">
    <property type="component" value="Chromosome 1"/>
</dbReference>
<gene>
    <name evidence="1" type="ORF">LWI28_006706</name>
</gene>
<evidence type="ECO:0000313" key="2">
    <source>
        <dbReference type="Proteomes" id="UP001064489"/>
    </source>
</evidence>
<accession>A0AAD5JCD7</accession>
<protein>
    <submittedName>
        <fullName evidence="1">Uncharacterized protein</fullName>
    </submittedName>
</protein>
<sequence length="122" mass="13277">MMVACCDLLQWKGTASSVVCYISSDLGDGHSQPPLAIELEPLDPGEWDALYGLQSLISSGFSDDFRNLQGLSGMNSLVKKLDTLFLLNVNSSHKLIRDGSDEDAETIAALLNEFSSMANEEY</sequence>
<evidence type="ECO:0000313" key="1">
    <source>
        <dbReference type="EMBL" id="KAI9194513.1"/>
    </source>
</evidence>